<dbReference type="CDD" id="cd14440">
    <property type="entry name" value="AlgX_N_like_3"/>
    <property type="match status" value="1"/>
</dbReference>
<evidence type="ECO:0000256" key="7">
    <source>
        <dbReference type="SAM" id="Phobius"/>
    </source>
</evidence>
<keyword evidence="5" id="KW-0574">Periplasm</keyword>
<keyword evidence="10" id="KW-1185">Reference proteome</keyword>
<dbReference type="Proteomes" id="UP000467637">
    <property type="component" value="Unassembled WGS sequence"/>
</dbReference>
<keyword evidence="7" id="KW-0812">Transmembrane</keyword>
<keyword evidence="4" id="KW-0732">Signal</keyword>
<name>A0ABW9U3F6_9BACL</name>
<keyword evidence="7" id="KW-1133">Transmembrane helix</keyword>
<dbReference type="InterPro" id="IPR031811">
    <property type="entry name" value="ALGX/ALGJ_SGNH-like"/>
</dbReference>
<keyword evidence="3" id="KW-0808">Transferase</keyword>
<dbReference type="RefSeq" id="WP_157317867.1">
    <property type="nucleotide sequence ID" value="NZ_WSEM01000004.1"/>
</dbReference>
<proteinExistence type="predicted"/>
<dbReference type="EMBL" id="WSEM01000004">
    <property type="protein sequence ID" value="MVQ33755.1"/>
    <property type="molecule type" value="Genomic_DNA"/>
</dbReference>
<feature type="transmembrane region" description="Helical" evidence="7">
    <location>
        <begin position="205"/>
        <end position="224"/>
    </location>
</feature>
<keyword evidence="6" id="KW-0016">Alginate biosynthesis</keyword>
<evidence type="ECO:0000256" key="1">
    <source>
        <dbReference type="ARBA" id="ARBA00004418"/>
    </source>
</evidence>
<evidence type="ECO:0000256" key="5">
    <source>
        <dbReference type="ARBA" id="ARBA00022764"/>
    </source>
</evidence>
<evidence type="ECO:0000313" key="9">
    <source>
        <dbReference type="EMBL" id="MVQ33755.1"/>
    </source>
</evidence>
<gene>
    <name evidence="9" type="ORF">GON05_03725</name>
</gene>
<reference evidence="9 10" key="1">
    <citation type="submission" date="2019-12" db="EMBL/GenBank/DDBJ databases">
        <authorList>
            <person name="Huq M.A."/>
        </authorList>
    </citation>
    <scope>NUCLEOTIDE SEQUENCE [LARGE SCALE GENOMIC DNA]</scope>
    <source>
        <strain evidence="9 10">MAH-34</strain>
    </source>
</reference>
<organism evidence="9 10">
    <name type="scientific">Paenibacillus anseongense</name>
    <dbReference type="NCBI Taxonomy" id="2682845"/>
    <lineage>
        <taxon>Bacteria</taxon>
        <taxon>Bacillati</taxon>
        <taxon>Bacillota</taxon>
        <taxon>Bacilli</taxon>
        <taxon>Bacillales</taxon>
        <taxon>Paenibacillaceae</taxon>
        <taxon>Paenibacillus</taxon>
    </lineage>
</organism>
<evidence type="ECO:0000313" key="10">
    <source>
        <dbReference type="Proteomes" id="UP000467637"/>
    </source>
</evidence>
<accession>A0ABW9U3F6</accession>
<keyword evidence="7" id="KW-0472">Membrane</keyword>
<evidence type="ECO:0000256" key="4">
    <source>
        <dbReference type="ARBA" id="ARBA00022729"/>
    </source>
</evidence>
<sequence>MSKRLILILCSLFLMFFFFISLNISGKITSNEKINLLAEIKTSTDDTYQLFYDTGKGYNESDSIPYFVSGSSEFQQIKFILPVADIVSLRLDFGSKISEIQIKAIYLQNARNKTNITDEFDLKHDIGSYSTNNGLITFTSIGTDPFINTKDISKSFYSLKNKSSIYILNIVISLFFTIVFFFLLKTNSIHIANLINFLKNNLQSTILIVTFILLIFIPLFSNILPKKQLVSNNENRVLASKPELTFKNINTFPKEFEKYFNDNFAMRNQLLTLNNYIKVKTLQISPNPLVVLGKNDWLFYTGDNAPESMDDYRGIVRFTDSELNTIKSNLETRKKWLNQKGITYLLCIAPNKQTIYPEYLPNNIRKINDETRMDQLINYLEKNSNIDVLDLRKTLFENKSGDMLYYKTDTHWNEYGAYYGYQEIMKSLNSIYPNLKPIPISSFSIDKSSGLGGDISNMLGMKAEYVDSYIHLQPKFNTHVTDLKVDNNMYPNPEQLVTKQINDEKLPKLIMFRDSFSTSMIPLLSLHFNKSIYIWDHKFNGNIIEREKPNIVIDETVERLLPTLLLPNSIEVK</sequence>
<dbReference type="SUPFAM" id="SSF52266">
    <property type="entry name" value="SGNH hydrolase"/>
    <property type="match status" value="1"/>
</dbReference>
<comment type="pathway">
    <text evidence="2">Glycan biosynthesis; alginate biosynthesis.</text>
</comment>
<evidence type="ECO:0000259" key="8">
    <source>
        <dbReference type="Pfam" id="PF16822"/>
    </source>
</evidence>
<feature type="domain" description="AlgX/AlgJ SGNH hydrolase-like" evidence="8">
    <location>
        <begin position="290"/>
        <end position="443"/>
    </location>
</feature>
<comment type="subcellular location">
    <subcellularLocation>
        <location evidence="1">Periplasm</location>
    </subcellularLocation>
</comment>
<evidence type="ECO:0000256" key="3">
    <source>
        <dbReference type="ARBA" id="ARBA00022679"/>
    </source>
</evidence>
<comment type="caution">
    <text evidence="9">The sequence shown here is derived from an EMBL/GenBank/DDBJ whole genome shotgun (WGS) entry which is preliminary data.</text>
</comment>
<dbReference type="Pfam" id="PF16822">
    <property type="entry name" value="ALGX"/>
    <property type="match status" value="1"/>
</dbReference>
<evidence type="ECO:0000256" key="6">
    <source>
        <dbReference type="ARBA" id="ARBA00022841"/>
    </source>
</evidence>
<feature type="transmembrane region" description="Helical" evidence="7">
    <location>
        <begin position="165"/>
        <end position="184"/>
    </location>
</feature>
<evidence type="ECO:0000256" key="2">
    <source>
        <dbReference type="ARBA" id="ARBA00005182"/>
    </source>
</evidence>
<protein>
    <recommendedName>
        <fullName evidence="8">AlgX/AlgJ SGNH hydrolase-like domain-containing protein</fullName>
    </recommendedName>
</protein>